<protein>
    <submittedName>
        <fullName evidence="2">Uncharacterized protein</fullName>
    </submittedName>
</protein>
<keyword evidence="3" id="KW-1185">Reference proteome</keyword>
<feature type="region of interest" description="Disordered" evidence="1">
    <location>
        <begin position="1"/>
        <end position="28"/>
    </location>
</feature>
<evidence type="ECO:0000313" key="2">
    <source>
        <dbReference type="EMBL" id="GAA4823955.1"/>
    </source>
</evidence>
<comment type="caution">
    <text evidence="2">The sequence shown here is derived from an EMBL/GenBank/DDBJ whole genome shotgun (WGS) entry which is preliminary data.</text>
</comment>
<sequence>MTDQQAPNPEHYEACPQHDNPDAPHCHCEGITQADDNYWTEPPNLNG</sequence>
<dbReference type="Proteomes" id="UP001501265">
    <property type="component" value="Unassembled WGS sequence"/>
</dbReference>
<reference evidence="3" key="1">
    <citation type="journal article" date="2019" name="Int. J. Syst. Evol. Microbiol.">
        <title>The Global Catalogue of Microorganisms (GCM) 10K type strain sequencing project: providing services to taxonomists for standard genome sequencing and annotation.</title>
        <authorList>
            <consortium name="The Broad Institute Genomics Platform"/>
            <consortium name="The Broad Institute Genome Sequencing Center for Infectious Disease"/>
            <person name="Wu L."/>
            <person name="Ma J."/>
        </authorList>
    </citation>
    <scope>NUCLEOTIDE SEQUENCE [LARGE SCALE GENOMIC DNA]</scope>
    <source>
        <strain evidence="3">JCM 18081</strain>
    </source>
</reference>
<proteinExistence type="predicted"/>
<evidence type="ECO:0000313" key="3">
    <source>
        <dbReference type="Proteomes" id="UP001501265"/>
    </source>
</evidence>
<feature type="compositionally biased region" description="Basic and acidic residues" evidence="1">
    <location>
        <begin position="19"/>
        <end position="28"/>
    </location>
</feature>
<dbReference type="RefSeq" id="WP_345624460.1">
    <property type="nucleotide sequence ID" value="NZ_BAABIG010000089.1"/>
</dbReference>
<gene>
    <name evidence="2" type="ORF">GCM10023220_67100</name>
</gene>
<dbReference type="EMBL" id="BAABIG010000089">
    <property type="protein sequence ID" value="GAA4823955.1"/>
    <property type="molecule type" value="Genomic_DNA"/>
</dbReference>
<organism evidence="2 3">
    <name type="scientific">Streptomyces ziwulingensis</name>
    <dbReference type="NCBI Taxonomy" id="1045501"/>
    <lineage>
        <taxon>Bacteria</taxon>
        <taxon>Bacillati</taxon>
        <taxon>Actinomycetota</taxon>
        <taxon>Actinomycetes</taxon>
        <taxon>Kitasatosporales</taxon>
        <taxon>Streptomycetaceae</taxon>
        <taxon>Streptomyces</taxon>
    </lineage>
</organism>
<name>A0ABP9D044_9ACTN</name>
<accession>A0ABP9D044</accession>
<evidence type="ECO:0000256" key="1">
    <source>
        <dbReference type="SAM" id="MobiDB-lite"/>
    </source>
</evidence>